<keyword evidence="3 6" id="KW-1133">Transmembrane helix</keyword>
<name>A0A381ZIW5_9ZZZZ</name>
<evidence type="ECO:0000313" key="7">
    <source>
        <dbReference type="EMBL" id="SVA88772.1"/>
    </source>
</evidence>
<feature type="transmembrane region" description="Helical" evidence="6">
    <location>
        <begin position="479"/>
        <end position="503"/>
    </location>
</feature>
<sequence>MAKEPEDNRGASNSDGDAPPEKSSPPEDSSATPVNQEGQEELPFKQKAQPTEPIPDFPEAKFPQPVEFEKRHPDVKKDTGTEPAEDLKEKEVQGDAIEEESPNKTDPSGGEVGEPDIAGGVGVGHEDPYGEEYDQGHDDFHHDYDDEYHHDHYHGHEDDHGDYGGSYDDDDTSDDGSDGEGFGGPIKPFFDHLEDLRWTIMKVVIAVVIGMLVALIGSPYIVKFLTYPLESAQNIQQVNSNPDKRMIPVKLGGGVVSHIRESDLSGWVERGYLEKDANRTETITGIHLVPSRGSLDDNGTRYALQMRVDTNGSERVPWEVELKAYGPLKSFFIALKIGLYGGLTLSMPFVIYFIAQFVLPAMRIKEKKWLFRLSGFGSGLFLVGVAFCYFIIMEVALWASVGFANMLGFGADEWQAEEYISFVCKFMVGMGLAFQMPMILLFLVKVNILDYRKLSDFRMYAVVANLILAAVITPTGDPFTLSLVAVPLQLLYELSTLIAWFWYKKELAEDED</sequence>
<evidence type="ECO:0000256" key="4">
    <source>
        <dbReference type="ARBA" id="ARBA00023136"/>
    </source>
</evidence>
<proteinExistence type="inferred from homology"/>
<dbReference type="InterPro" id="IPR002033">
    <property type="entry name" value="TatC"/>
</dbReference>
<feature type="region of interest" description="Disordered" evidence="5">
    <location>
        <begin position="1"/>
        <end position="183"/>
    </location>
</feature>
<gene>
    <name evidence="7" type="ORF">METZ01_LOCUS141626</name>
</gene>
<evidence type="ECO:0000256" key="6">
    <source>
        <dbReference type="SAM" id="Phobius"/>
    </source>
</evidence>
<feature type="compositionally biased region" description="Basic and acidic residues" evidence="5">
    <location>
        <begin position="124"/>
        <end position="162"/>
    </location>
</feature>
<keyword evidence="4 6" id="KW-0472">Membrane</keyword>
<evidence type="ECO:0000256" key="1">
    <source>
        <dbReference type="ARBA" id="ARBA00004141"/>
    </source>
</evidence>
<feature type="transmembrane region" description="Helical" evidence="6">
    <location>
        <begin position="419"/>
        <end position="444"/>
    </location>
</feature>
<dbReference type="GO" id="GO:0009977">
    <property type="term" value="F:proton motive force dependent protein transmembrane transporter activity"/>
    <property type="evidence" value="ECO:0007669"/>
    <property type="project" value="TreeGrafter"/>
</dbReference>
<feature type="transmembrane region" description="Helical" evidence="6">
    <location>
        <begin position="203"/>
        <end position="222"/>
    </location>
</feature>
<dbReference type="EMBL" id="UINC01021366">
    <property type="protein sequence ID" value="SVA88772.1"/>
    <property type="molecule type" value="Genomic_DNA"/>
</dbReference>
<organism evidence="7">
    <name type="scientific">marine metagenome</name>
    <dbReference type="NCBI Taxonomy" id="408172"/>
    <lineage>
        <taxon>unclassified sequences</taxon>
        <taxon>metagenomes</taxon>
        <taxon>ecological metagenomes</taxon>
    </lineage>
</organism>
<feature type="compositionally biased region" description="Acidic residues" evidence="5">
    <location>
        <begin position="167"/>
        <end position="178"/>
    </location>
</feature>
<dbReference type="GO" id="GO:0065002">
    <property type="term" value="P:intracellular protein transmembrane transport"/>
    <property type="evidence" value="ECO:0007669"/>
    <property type="project" value="TreeGrafter"/>
</dbReference>
<evidence type="ECO:0000256" key="5">
    <source>
        <dbReference type="SAM" id="MobiDB-lite"/>
    </source>
</evidence>
<evidence type="ECO:0008006" key="8">
    <source>
        <dbReference type="Google" id="ProtNLM"/>
    </source>
</evidence>
<evidence type="ECO:0000256" key="3">
    <source>
        <dbReference type="ARBA" id="ARBA00022989"/>
    </source>
</evidence>
<feature type="transmembrane region" description="Helical" evidence="6">
    <location>
        <begin position="456"/>
        <end position="473"/>
    </location>
</feature>
<dbReference type="Pfam" id="PF00902">
    <property type="entry name" value="TatC"/>
    <property type="match status" value="1"/>
</dbReference>
<feature type="compositionally biased region" description="Basic and acidic residues" evidence="5">
    <location>
        <begin position="67"/>
        <end position="93"/>
    </location>
</feature>
<dbReference type="PANTHER" id="PTHR30371">
    <property type="entry name" value="SEC-INDEPENDENT PROTEIN TRANSLOCASE PROTEIN TATC"/>
    <property type="match status" value="1"/>
</dbReference>
<dbReference type="GO" id="GO:0033281">
    <property type="term" value="C:TAT protein transport complex"/>
    <property type="evidence" value="ECO:0007669"/>
    <property type="project" value="TreeGrafter"/>
</dbReference>
<reference evidence="7" key="1">
    <citation type="submission" date="2018-05" db="EMBL/GenBank/DDBJ databases">
        <authorList>
            <person name="Lanie J.A."/>
            <person name="Ng W.-L."/>
            <person name="Kazmierczak K.M."/>
            <person name="Andrzejewski T.M."/>
            <person name="Davidsen T.M."/>
            <person name="Wayne K.J."/>
            <person name="Tettelin H."/>
            <person name="Glass J.I."/>
            <person name="Rusch D."/>
            <person name="Podicherti R."/>
            <person name="Tsui H.-C.T."/>
            <person name="Winkler M.E."/>
        </authorList>
    </citation>
    <scope>NUCLEOTIDE SEQUENCE</scope>
</reference>
<dbReference type="GO" id="GO:0043953">
    <property type="term" value="P:protein transport by the Tat complex"/>
    <property type="evidence" value="ECO:0007669"/>
    <property type="project" value="TreeGrafter"/>
</dbReference>
<accession>A0A381ZIW5</accession>
<comment type="subcellular location">
    <subcellularLocation>
        <location evidence="1">Membrane</location>
        <topology evidence="1">Multi-pass membrane protein</topology>
    </subcellularLocation>
</comment>
<protein>
    <recommendedName>
        <fullName evidence="8">Sec-independent protein translocase protein TatC</fullName>
    </recommendedName>
</protein>
<evidence type="ECO:0000256" key="2">
    <source>
        <dbReference type="ARBA" id="ARBA00022692"/>
    </source>
</evidence>
<feature type="transmembrane region" description="Helical" evidence="6">
    <location>
        <begin position="380"/>
        <end position="399"/>
    </location>
</feature>
<dbReference type="AlphaFoldDB" id="A0A381ZIW5"/>
<feature type="transmembrane region" description="Helical" evidence="6">
    <location>
        <begin position="337"/>
        <end position="359"/>
    </location>
</feature>
<keyword evidence="2 6" id="KW-0812">Transmembrane</keyword>
<dbReference type="PANTHER" id="PTHR30371:SF0">
    <property type="entry name" value="SEC-INDEPENDENT PROTEIN TRANSLOCASE PROTEIN TATC, CHLOROPLASTIC-RELATED"/>
    <property type="match status" value="1"/>
</dbReference>
<dbReference type="HAMAP" id="MF_00902">
    <property type="entry name" value="TatC"/>
    <property type="match status" value="1"/>
</dbReference>